<gene>
    <name evidence="1" type="ORF">DW191_06015</name>
</gene>
<dbReference type="SUPFAM" id="SSF50494">
    <property type="entry name" value="Trypsin-like serine proteases"/>
    <property type="match status" value="1"/>
</dbReference>
<comment type="caution">
    <text evidence="1">The sequence shown here is derived from an EMBL/GenBank/DDBJ whole genome shotgun (WGS) entry which is preliminary data.</text>
</comment>
<dbReference type="Gene3D" id="2.40.10.10">
    <property type="entry name" value="Trypsin-like serine proteases"/>
    <property type="match status" value="2"/>
</dbReference>
<sequence>MAKHLIIIIYFGLCLFPGVSVKAQISHGGQPLPLTATKSLTEDMFITMPPFDLAEQLRLDSLEATGLRNGFRFAYKFVTDYTPENSGVHFTLSDGTKVWRLGIRSEGALSLNIMFSKYHLPEGARVFLYNSDQSEVLGSFNHLNNSERGILPVAPIQGDELIIEYQEPAKTAFPGKLAVGEVNHGYRNLRLSEPQPDFAAFKCMPVIACYQDSTTRYDAIERSVVLMIINGTTGCTGTLVNNTANDGKPYLLTASHCLNNQFQIKNPDYEEVAGNIVCYFNYNSPQCSPVEPGRTDQTIASAHFRAVNESTDMALLELQDTPPADYRAYYAGWNALDAGTAPYTCIHHPGGSLKRLNLAEGNVELTTYKIQVTDFNENSHWKVARWTTGCTAGGSSGSPLFDSDNRIIGGLTGGASSCLNPVEDFFFSIQKSWSEPADSSKQLKYWLDPIGVTARSCNGMDPNEGSGTANEHIEAATDVSLSVDRYRHTIHIDFAVPVSRASLTFVSLTGKAIRNYSITGQQTTLPIGSIPAGIYIVKIVYNNKLYTQKALF</sequence>
<reference evidence="1 2" key="1">
    <citation type="submission" date="2018-08" db="EMBL/GenBank/DDBJ databases">
        <title>A genome reference for cultivated species of the human gut microbiota.</title>
        <authorList>
            <person name="Zou Y."/>
            <person name="Xue W."/>
            <person name="Luo G."/>
        </authorList>
    </citation>
    <scope>NUCLEOTIDE SEQUENCE [LARGE SCALE GENOMIC DNA]</scope>
    <source>
        <strain evidence="1 2">AM16-50</strain>
    </source>
</reference>
<dbReference type="InterPro" id="IPR026444">
    <property type="entry name" value="Secre_tail"/>
</dbReference>
<proteinExistence type="predicted"/>
<dbReference type="EMBL" id="QRKC01000001">
    <property type="protein sequence ID" value="RHH80626.1"/>
    <property type="molecule type" value="Genomic_DNA"/>
</dbReference>
<evidence type="ECO:0000313" key="1">
    <source>
        <dbReference type="EMBL" id="RHH80626.1"/>
    </source>
</evidence>
<evidence type="ECO:0000313" key="2">
    <source>
        <dbReference type="Proteomes" id="UP000283732"/>
    </source>
</evidence>
<dbReference type="GO" id="GO:0004252">
    <property type="term" value="F:serine-type endopeptidase activity"/>
    <property type="evidence" value="ECO:0007669"/>
    <property type="project" value="InterPro"/>
</dbReference>
<protein>
    <submittedName>
        <fullName evidence="1">T9SS C-terminal target domain-containing protein</fullName>
    </submittedName>
</protein>
<dbReference type="PROSITE" id="PS00134">
    <property type="entry name" value="TRYPSIN_HIS"/>
    <property type="match status" value="1"/>
</dbReference>
<organism evidence="1 2">
    <name type="scientific">Parabacteroides merdae</name>
    <dbReference type="NCBI Taxonomy" id="46503"/>
    <lineage>
        <taxon>Bacteria</taxon>
        <taxon>Pseudomonadati</taxon>
        <taxon>Bacteroidota</taxon>
        <taxon>Bacteroidia</taxon>
        <taxon>Bacteroidales</taxon>
        <taxon>Tannerellaceae</taxon>
        <taxon>Parabacteroides</taxon>
    </lineage>
</organism>
<dbReference type="PANTHER" id="PTHR36234:SF5">
    <property type="entry name" value="LYSYL ENDOPEPTIDASE"/>
    <property type="match status" value="1"/>
</dbReference>
<dbReference type="InterPro" id="IPR018114">
    <property type="entry name" value="TRYPSIN_HIS"/>
</dbReference>
<dbReference type="PANTHER" id="PTHR36234">
    <property type="entry name" value="LYSYL ENDOPEPTIDASE"/>
    <property type="match status" value="1"/>
</dbReference>
<dbReference type="InterPro" id="IPR043504">
    <property type="entry name" value="Peptidase_S1_PA_chymotrypsin"/>
</dbReference>
<dbReference type="RefSeq" id="WP_122291022.1">
    <property type="nucleotide sequence ID" value="NZ_JADNHS010000015.1"/>
</dbReference>
<dbReference type="NCBIfam" id="TIGR04183">
    <property type="entry name" value="Por_Secre_tail"/>
    <property type="match status" value="1"/>
</dbReference>
<dbReference type="Proteomes" id="UP000283732">
    <property type="component" value="Unassembled WGS sequence"/>
</dbReference>
<dbReference type="InterPro" id="IPR009003">
    <property type="entry name" value="Peptidase_S1_PA"/>
</dbReference>
<name>A0A3R6ED37_9BACT</name>
<dbReference type="AlphaFoldDB" id="A0A3R6ED37"/>
<accession>A0A3R6ED37</accession>
<dbReference type="Pfam" id="PF13365">
    <property type="entry name" value="Trypsin_2"/>
    <property type="match status" value="1"/>
</dbReference>
<dbReference type="GO" id="GO:0006508">
    <property type="term" value="P:proteolysis"/>
    <property type="evidence" value="ECO:0007669"/>
    <property type="project" value="InterPro"/>
</dbReference>